<evidence type="ECO:0000313" key="3">
    <source>
        <dbReference type="Proteomes" id="UP000316008"/>
    </source>
</evidence>
<dbReference type="AlphaFoldDB" id="A0A556MPJ6"/>
<feature type="chain" id="PRO_5022051308" evidence="1">
    <location>
        <begin position="20"/>
        <end position="134"/>
    </location>
</feature>
<keyword evidence="3" id="KW-1185">Reference proteome</keyword>
<keyword evidence="1" id="KW-0732">Signal</keyword>
<evidence type="ECO:0000256" key="1">
    <source>
        <dbReference type="SAM" id="SignalP"/>
    </source>
</evidence>
<dbReference type="Proteomes" id="UP000316008">
    <property type="component" value="Unassembled WGS sequence"/>
</dbReference>
<dbReference type="OrthoDB" id="1467527at2"/>
<accession>A0A556MPJ6</accession>
<evidence type="ECO:0000313" key="2">
    <source>
        <dbReference type="EMBL" id="TSJ41873.1"/>
    </source>
</evidence>
<organism evidence="2 3">
    <name type="scientific">Fluviicola chungangensis</name>
    <dbReference type="NCBI Taxonomy" id="2597671"/>
    <lineage>
        <taxon>Bacteria</taxon>
        <taxon>Pseudomonadati</taxon>
        <taxon>Bacteroidota</taxon>
        <taxon>Flavobacteriia</taxon>
        <taxon>Flavobacteriales</taxon>
        <taxon>Crocinitomicaceae</taxon>
        <taxon>Fluviicola</taxon>
    </lineage>
</organism>
<proteinExistence type="predicted"/>
<comment type="caution">
    <text evidence="2">The sequence shown here is derived from an EMBL/GenBank/DDBJ whole genome shotgun (WGS) entry which is preliminary data.</text>
</comment>
<reference evidence="2 3" key="1">
    <citation type="submission" date="2019-07" db="EMBL/GenBank/DDBJ databases">
        <authorList>
            <person name="Huq M.A."/>
        </authorList>
    </citation>
    <scope>NUCLEOTIDE SEQUENCE [LARGE SCALE GENOMIC DNA]</scope>
    <source>
        <strain evidence="2 3">MAH-3</strain>
    </source>
</reference>
<dbReference type="EMBL" id="VLPL01000006">
    <property type="protein sequence ID" value="TSJ41873.1"/>
    <property type="molecule type" value="Genomic_DNA"/>
</dbReference>
<sequence length="134" mass="15892">MKQILLIISLLFSSILSFAQLNISTNYRQDGVWNEETSQWDILSTDEGGTLFEFNKELTTFHHTTASISSDYFISKYDYNEEEVKYTMNIKSDVGNEYEMIIDGVNNCVCFFYWRDSKYYLVRHTIKNTWIKEN</sequence>
<feature type="signal peptide" evidence="1">
    <location>
        <begin position="1"/>
        <end position="19"/>
    </location>
</feature>
<gene>
    <name evidence="2" type="ORF">FO442_12335</name>
</gene>
<name>A0A556MPJ6_9FLAO</name>
<dbReference type="RefSeq" id="WP_144333508.1">
    <property type="nucleotide sequence ID" value="NZ_VLPL01000006.1"/>
</dbReference>
<protein>
    <submittedName>
        <fullName evidence="2">Uncharacterized protein</fullName>
    </submittedName>
</protein>